<gene>
    <name evidence="1" type="ORF">F5148DRAFT_313208</name>
</gene>
<name>A0ACC0U2P0_9AGAM</name>
<proteinExistence type="predicted"/>
<keyword evidence="2" id="KW-1185">Reference proteome</keyword>
<evidence type="ECO:0000313" key="2">
    <source>
        <dbReference type="Proteomes" id="UP001207468"/>
    </source>
</evidence>
<accession>A0ACC0U2P0</accession>
<organism evidence="1 2">
    <name type="scientific">Russula earlei</name>
    <dbReference type="NCBI Taxonomy" id="71964"/>
    <lineage>
        <taxon>Eukaryota</taxon>
        <taxon>Fungi</taxon>
        <taxon>Dikarya</taxon>
        <taxon>Basidiomycota</taxon>
        <taxon>Agaricomycotina</taxon>
        <taxon>Agaricomycetes</taxon>
        <taxon>Russulales</taxon>
        <taxon>Russulaceae</taxon>
        <taxon>Russula</taxon>
    </lineage>
</organism>
<sequence>MNNVEPEVIAAKDFMTVVKMLHFIDGVKFWYFLSNLDFDWRLVNRKPASTFPGLVYLASRFTSIACVVSFLVGLNASHQIHCQAWISTAFAFPLLELELALVLIVIRVVAIWKRSNVIILFTGITLLLHSSVSLYLLSGIRSFWDPGPDYRGCVTYAPRMHLISMSTATITVYAFLLILMFAGLVRQRPARSFGVWNMLCQQGWIWFALAVAAELPTLFLVLLNINSSLNLLLQIPRVVIASIGTTAMFRALHEYPGRREAEMFLNIMPLERDSSTRSTSSSSPLNPLKVSVHTTTIAESSIPKEDL</sequence>
<reference evidence="1" key="1">
    <citation type="submission" date="2021-03" db="EMBL/GenBank/DDBJ databases">
        <title>Evolutionary priming and transition to the ectomycorrhizal habit in an iconic lineage of mushroom-forming fungi: is preadaptation a requirement?</title>
        <authorList>
            <consortium name="DOE Joint Genome Institute"/>
            <person name="Looney B.P."/>
            <person name="Miyauchi S."/>
            <person name="Morin E."/>
            <person name="Drula E."/>
            <person name="Courty P.E."/>
            <person name="Chicoki N."/>
            <person name="Fauchery L."/>
            <person name="Kohler A."/>
            <person name="Kuo A."/>
            <person name="LaButti K."/>
            <person name="Pangilinan J."/>
            <person name="Lipzen A."/>
            <person name="Riley R."/>
            <person name="Andreopoulos W."/>
            <person name="He G."/>
            <person name="Johnson J."/>
            <person name="Barry K.W."/>
            <person name="Grigoriev I.V."/>
            <person name="Nagy L."/>
            <person name="Hibbett D."/>
            <person name="Henrissat B."/>
            <person name="Matheny P.B."/>
            <person name="Labbe J."/>
            <person name="Martin A.F."/>
        </authorList>
    </citation>
    <scope>NUCLEOTIDE SEQUENCE</scope>
    <source>
        <strain evidence="1">BPL698</strain>
    </source>
</reference>
<evidence type="ECO:0000313" key="1">
    <source>
        <dbReference type="EMBL" id="KAI9458974.1"/>
    </source>
</evidence>
<dbReference type="EMBL" id="JAGFNK010000204">
    <property type="protein sequence ID" value="KAI9458974.1"/>
    <property type="molecule type" value="Genomic_DNA"/>
</dbReference>
<comment type="caution">
    <text evidence="1">The sequence shown here is derived from an EMBL/GenBank/DDBJ whole genome shotgun (WGS) entry which is preliminary data.</text>
</comment>
<protein>
    <submittedName>
        <fullName evidence="1">Uncharacterized protein</fullName>
    </submittedName>
</protein>
<dbReference type="Proteomes" id="UP001207468">
    <property type="component" value="Unassembled WGS sequence"/>
</dbReference>